<dbReference type="Proteomes" id="UP000276215">
    <property type="component" value="Unassembled WGS sequence"/>
</dbReference>
<evidence type="ECO:0000313" key="1">
    <source>
        <dbReference type="EMBL" id="RPA93918.1"/>
    </source>
</evidence>
<gene>
    <name evidence="1" type="ORF">L873DRAFT_1793348</name>
</gene>
<protein>
    <submittedName>
        <fullName evidence="1">Uncharacterized protein</fullName>
    </submittedName>
</protein>
<reference evidence="1 2" key="1">
    <citation type="journal article" date="2018" name="Nat. Ecol. Evol.">
        <title>Pezizomycetes genomes reveal the molecular basis of ectomycorrhizal truffle lifestyle.</title>
        <authorList>
            <person name="Murat C."/>
            <person name="Payen T."/>
            <person name="Noel B."/>
            <person name="Kuo A."/>
            <person name="Morin E."/>
            <person name="Chen J."/>
            <person name="Kohler A."/>
            <person name="Krizsan K."/>
            <person name="Balestrini R."/>
            <person name="Da Silva C."/>
            <person name="Montanini B."/>
            <person name="Hainaut M."/>
            <person name="Levati E."/>
            <person name="Barry K.W."/>
            <person name="Belfiori B."/>
            <person name="Cichocki N."/>
            <person name="Clum A."/>
            <person name="Dockter R.B."/>
            <person name="Fauchery L."/>
            <person name="Guy J."/>
            <person name="Iotti M."/>
            <person name="Le Tacon F."/>
            <person name="Lindquist E.A."/>
            <person name="Lipzen A."/>
            <person name="Malagnac F."/>
            <person name="Mello A."/>
            <person name="Molinier V."/>
            <person name="Miyauchi S."/>
            <person name="Poulain J."/>
            <person name="Riccioni C."/>
            <person name="Rubini A."/>
            <person name="Sitrit Y."/>
            <person name="Splivallo R."/>
            <person name="Traeger S."/>
            <person name="Wang M."/>
            <person name="Zifcakova L."/>
            <person name="Wipf D."/>
            <person name="Zambonelli A."/>
            <person name="Paolocci F."/>
            <person name="Nowrousian M."/>
            <person name="Ottonello S."/>
            <person name="Baldrian P."/>
            <person name="Spatafora J.W."/>
            <person name="Henrissat B."/>
            <person name="Nagy L.G."/>
            <person name="Aury J.M."/>
            <person name="Wincker P."/>
            <person name="Grigoriev I.V."/>
            <person name="Bonfante P."/>
            <person name="Martin F.M."/>
        </authorList>
    </citation>
    <scope>NUCLEOTIDE SEQUENCE [LARGE SCALE GENOMIC DNA]</scope>
    <source>
        <strain evidence="1 2">120613-1</strain>
    </source>
</reference>
<dbReference type="OrthoDB" id="3549254at2759"/>
<evidence type="ECO:0000313" key="2">
    <source>
        <dbReference type="Proteomes" id="UP000276215"/>
    </source>
</evidence>
<dbReference type="EMBL" id="ML120445">
    <property type="protein sequence ID" value="RPA93918.1"/>
    <property type="molecule type" value="Genomic_DNA"/>
</dbReference>
<proteinExistence type="predicted"/>
<name>A0A3N4JA86_9PEZI</name>
<accession>A0A3N4JA86</accession>
<organism evidence="1 2">
    <name type="scientific">Choiromyces venosus 120613-1</name>
    <dbReference type="NCBI Taxonomy" id="1336337"/>
    <lineage>
        <taxon>Eukaryota</taxon>
        <taxon>Fungi</taxon>
        <taxon>Dikarya</taxon>
        <taxon>Ascomycota</taxon>
        <taxon>Pezizomycotina</taxon>
        <taxon>Pezizomycetes</taxon>
        <taxon>Pezizales</taxon>
        <taxon>Tuberaceae</taxon>
        <taxon>Choiromyces</taxon>
    </lineage>
</organism>
<keyword evidence="2" id="KW-1185">Reference proteome</keyword>
<sequence>MTKHDGGGLNSVQYMNEVIVSHLLLLHESMGGLDNSVQIIEDGCSAPSSQSALHLLNTPVPNPCSSPILYPPHPDLNQAGNSNLIASSIQSPTTSTALDLSKQPPNGNPAFGDNLSRLVPNCSCEAERHQILISIKITLAAERLIGIAPSPKSYGTMAEAQMHLFNRQQLAREIETDGVDHYTSTGKFRKSPYMLGSQQGLQEAQ</sequence>
<dbReference type="AlphaFoldDB" id="A0A3N4JA86"/>